<organism evidence="1 2">
    <name type="scientific">Hericium alpestre</name>
    <dbReference type="NCBI Taxonomy" id="135208"/>
    <lineage>
        <taxon>Eukaryota</taxon>
        <taxon>Fungi</taxon>
        <taxon>Dikarya</taxon>
        <taxon>Basidiomycota</taxon>
        <taxon>Agaricomycotina</taxon>
        <taxon>Agaricomycetes</taxon>
        <taxon>Russulales</taxon>
        <taxon>Hericiaceae</taxon>
        <taxon>Hericium</taxon>
    </lineage>
</organism>
<gene>
    <name evidence="1" type="ORF">EWM64_g5439</name>
</gene>
<comment type="caution">
    <text evidence="1">The sequence shown here is derived from an EMBL/GenBank/DDBJ whole genome shotgun (WGS) entry which is preliminary data.</text>
</comment>
<dbReference type="AlphaFoldDB" id="A0A4Y9ZUV2"/>
<proteinExistence type="predicted"/>
<sequence>MSKMIEKRFALNDGVIDAFANEKELLAIYDLLISPDAPYPQVCIQGIHHIGCIGHRGGFQLA</sequence>
<dbReference type="Proteomes" id="UP000298061">
    <property type="component" value="Unassembled WGS sequence"/>
</dbReference>
<accession>A0A4Y9ZUV2</accession>
<dbReference type="EMBL" id="SFCI01000654">
    <property type="protein sequence ID" value="TFY78572.1"/>
    <property type="molecule type" value="Genomic_DNA"/>
</dbReference>
<reference evidence="1 2" key="1">
    <citation type="submission" date="2019-02" db="EMBL/GenBank/DDBJ databases">
        <title>Genome sequencing of the rare red list fungi Hericium alpestre (H. flagellum).</title>
        <authorList>
            <person name="Buettner E."/>
            <person name="Kellner H."/>
        </authorList>
    </citation>
    <scope>NUCLEOTIDE SEQUENCE [LARGE SCALE GENOMIC DNA]</scope>
    <source>
        <strain evidence="1 2">DSM 108284</strain>
    </source>
</reference>
<keyword evidence="2" id="KW-1185">Reference proteome</keyword>
<protein>
    <submittedName>
        <fullName evidence="1">Uncharacterized protein</fullName>
    </submittedName>
</protein>
<evidence type="ECO:0000313" key="2">
    <source>
        <dbReference type="Proteomes" id="UP000298061"/>
    </source>
</evidence>
<name>A0A4Y9ZUV2_9AGAM</name>
<evidence type="ECO:0000313" key="1">
    <source>
        <dbReference type="EMBL" id="TFY78572.1"/>
    </source>
</evidence>